<name>A0A7W4YV97_9HYPH</name>
<dbReference type="AlphaFoldDB" id="A0A7W4YV97"/>
<dbReference type="InterPro" id="IPR011033">
    <property type="entry name" value="PRC_barrel-like_sf"/>
</dbReference>
<sequence>MIDTGAGEALMRTYYVFQSKAEPDLRGFVESSSGEVLPADLGPWALMQQIGPDEEWNQGVSRAVVAAGILENGFYLWGPVNRATPSHPVIESDRVEGTAVYDPHGTQIGTIKRLLIEKVSGRVLYVDVTFGGFFGLGAHHHTIPWDKLSYDKELEGYRTDVTEAQVQGAPAFYGDDTVWPDRRREQEMRDYWHDVPRGPI</sequence>
<proteinExistence type="predicted"/>
<dbReference type="RefSeq" id="WP_343058693.1">
    <property type="nucleotide sequence ID" value="NZ_JACHWB010000001.1"/>
</dbReference>
<dbReference type="PANTHER" id="PTHR36505:SF1">
    <property type="entry name" value="BLR1072 PROTEIN"/>
    <property type="match status" value="1"/>
</dbReference>
<feature type="domain" description="PRC-barrel" evidence="1">
    <location>
        <begin position="90"/>
        <end position="164"/>
    </location>
</feature>
<comment type="caution">
    <text evidence="2">The sequence shown here is derived from an EMBL/GenBank/DDBJ whole genome shotgun (WGS) entry which is preliminary data.</text>
</comment>
<accession>A0A7W4YV97</accession>
<organism evidence="2 3">
    <name type="scientific">Microvirga lupini</name>
    <dbReference type="NCBI Taxonomy" id="420324"/>
    <lineage>
        <taxon>Bacteria</taxon>
        <taxon>Pseudomonadati</taxon>
        <taxon>Pseudomonadota</taxon>
        <taxon>Alphaproteobacteria</taxon>
        <taxon>Hyphomicrobiales</taxon>
        <taxon>Methylobacteriaceae</taxon>
        <taxon>Microvirga</taxon>
    </lineage>
</organism>
<dbReference type="PANTHER" id="PTHR36505">
    <property type="entry name" value="BLR1072 PROTEIN"/>
    <property type="match status" value="1"/>
</dbReference>
<dbReference type="InterPro" id="IPR027275">
    <property type="entry name" value="PRC-brl_dom"/>
</dbReference>
<keyword evidence="3" id="KW-1185">Reference proteome</keyword>
<evidence type="ECO:0000313" key="2">
    <source>
        <dbReference type="EMBL" id="MBB3016984.1"/>
    </source>
</evidence>
<dbReference type="Proteomes" id="UP000532010">
    <property type="component" value="Unassembled WGS sequence"/>
</dbReference>
<evidence type="ECO:0000259" key="1">
    <source>
        <dbReference type="Pfam" id="PF05239"/>
    </source>
</evidence>
<dbReference type="Pfam" id="PF05239">
    <property type="entry name" value="PRC"/>
    <property type="match status" value="1"/>
</dbReference>
<gene>
    <name evidence="2" type="ORF">FHR70_000024</name>
</gene>
<dbReference type="SUPFAM" id="SSF50346">
    <property type="entry name" value="PRC-barrel domain"/>
    <property type="match status" value="1"/>
</dbReference>
<protein>
    <recommendedName>
        <fullName evidence="1">PRC-barrel domain-containing protein</fullName>
    </recommendedName>
</protein>
<reference evidence="2 3" key="1">
    <citation type="submission" date="2020-08" db="EMBL/GenBank/DDBJ databases">
        <title>The Agave Microbiome: Exploring the role of microbial communities in plant adaptations to desert environments.</title>
        <authorList>
            <person name="Partida-Martinez L.P."/>
        </authorList>
    </citation>
    <scope>NUCLEOTIDE SEQUENCE [LARGE SCALE GENOMIC DNA]</scope>
    <source>
        <strain evidence="2 3">AT3.9</strain>
    </source>
</reference>
<evidence type="ECO:0000313" key="3">
    <source>
        <dbReference type="Proteomes" id="UP000532010"/>
    </source>
</evidence>
<dbReference type="Gene3D" id="2.30.30.240">
    <property type="entry name" value="PRC-barrel domain"/>
    <property type="match status" value="1"/>
</dbReference>
<dbReference type="EMBL" id="JACHWB010000001">
    <property type="protein sequence ID" value="MBB3016984.1"/>
    <property type="molecule type" value="Genomic_DNA"/>
</dbReference>